<evidence type="ECO:0000313" key="2">
    <source>
        <dbReference type="Proteomes" id="UP000027586"/>
    </source>
</evidence>
<dbReference type="STRING" id="1263082.A0A068S0L8"/>
<dbReference type="EMBL" id="CBTN010000033">
    <property type="protein sequence ID" value="CDH55814.1"/>
    <property type="molecule type" value="Genomic_DNA"/>
</dbReference>
<keyword evidence="2" id="KW-1185">Reference proteome</keyword>
<accession>A0A068S0L8</accession>
<gene>
    <name evidence="1" type="ORF">LCOR_06923.1</name>
</gene>
<evidence type="ECO:0000313" key="1">
    <source>
        <dbReference type="EMBL" id="CDH55814.1"/>
    </source>
</evidence>
<protein>
    <submittedName>
        <fullName evidence="1">Uncharacterized protein</fullName>
    </submittedName>
</protein>
<sequence>MSRLTQTPPIINLNPSHPGPVRVHLDEPFLHRQRSKKARHAIQILGLFGRLELVLKKRESLRAMDDRSSAETALLQKLDGEAELIKSQIESTWIQLGAKDYETREKYSKDMKLSQLYPRSINNLHKRSAEEYNDENSMQAHYHKVAMYDQLYAHASRICQSLELPNHEYIPYQLVVVYQCLNHVDISFAEYRDKIQKRFEDVRSSITSQQEKGAHNPLLDGELKSWLKNLMTEIVTQVVHAPDSSKTERYKLLNDTVASIHQISHASSSSSSND</sequence>
<proteinExistence type="predicted"/>
<organism evidence="1 2">
    <name type="scientific">Lichtheimia corymbifera JMRC:FSU:9682</name>
    <dbReference type="NCBI Taxonomy" id="1263082"/>
    <lineage>
        <taxon>Eukaryota</taxon>
        <taxon>Fungi</taxon>
        <taxon>Fungi incertae sedis</taxon>
        <taxon>Mucoromycota</taxon>
        <taxon>Mucoromycotina</taxon>
        <taxon>Mucoromycetes</taxon>
        <taxon>Mucorales</taxon>
        <taxon>Lichtheimiaceae</taxon>
        <taxon>Lichtheimia</taxon>
    </lineage>
</organism>
<dbReference type="AlphaFoldDB" id="A0A068S0L8"/>
<name>A0A068S0L8_9FUNG</name>
<dbReference type="OrthoDB" id="533331at2759"/>
<dbReference type="Proteomes" id="UP000027586">
    <property type="component" value="Unassembled WGS sequence"/>
</dbReference>
<comment type="caution">
    <text evidence="1">The sequence shown here is derived from an EMBL/GenBank/DDBJ whole genome shotgun (WGS) entry which is preliminary data.</text>
</comment>
<dbReference type="VEuPathDB" id="FungiDB:LCOR_06923.1"/>
<reference evidence="1" key="1">
    <citation type="submission" date="2013-08" db="EMBL/GenBank/DDBJ databases">
        <title>Gene expansion shapes genome architecture in the human pathogen Lichtheimia corymbifera: an evolutionary genomics analysis in the ancient terrestrial Mucorales (Mucoromycotina).</title>
        <authorList>
            <person name="Schwartze V.U."/>
            <person name="Winter S."/>
            <person name="Shelest E."/>
            <person name="Marcet-Houben M."/>
            <person name="Horn F."/>
            <person name="Wehner S."/>
            <person name="Hoffmann K."/>
            <person name="Riege K."/>
            <person name="Sammeth M."/>
            <person name="Nowrousian M."/>
            <person name="Valiante V."/>
            <person name="Linde J."/>
            <person name="Jacobsen I.D."/>
            <person name="Marz M."/>
            <person name="Brakhage A.A."/>
            <person name="Gabaldon T."/>
            <person name="Bocker S."/>
            <person name="Voigt K."/>
        </authorList>
    </citation>
    <scope>NUCLEOTIDE SEQUENCE [LARGE SCALE GENOMIC DNA]</scope>
    <source>
        <strain evidence="1">FSU 9682</strain>
    </source>
</reference>